<dbReference type="RefSeq" id="WP_162449679.1">
    <property type="nucleotide sequence ID" value="NZ_WLZY01000002.1"/>
</dbReference>
<sequence length="166" mass="18277">MNEMVARQAQLHDIARSVVQRDSYPTPAGEAFPALDHLSWEGERVRVDAQFVIEPADVGGEPRTAFGSFYLPPDSNGLYHLHQLGWDLHPVNHDDSILRPVTASVSRDVDAVGRRVVDAVDRGELTYDQAARTKLVTVALMGRDQRLSSRSPSPETSVARHTGPSL</sequence>
<name>A0A7K3M139_9ACTN</name>
<accession>A0A7K3M139</accession>
<dbReference type="EMBL" id="WLZY01000002">
    <property type="protein sequence ID" value="NDL56989.1"/>
    <property type="molecule type" value="Genomic_DNA"/>
</dbReference>
<evidence type="ECO:0000256" key="1">
    <source>
        <dbReference type="SAM" id="MobiDB-lite"/>
    </source>
</evidence>
<feature type="region of interest" description="Disordered" evidence="1">
    <location>
        <begin position="145"/>
        <end position="166"/>
    </location>
</feature>
<protein>
    <submittedName>
        <fullName evidence="2">Uncharacterized protein</fullName>
    </submittedName>
</protein>
<dbReference type="AlphaFoldDB" id="A0A7K3M139"/>
<evidence type="ECO:0000313" key="2">
    <source>
        <dbReference type="EMBL" id="NDL56989.1"/>
    </source>
</evidence>
<organism evidence="2 3">
    <name type="scientific">Phytoactinopolyspora mesophila</name>
    <dbReference type="NCBI Taxonomy" id="2650750"/>
    <lineage>
        <taxon>Bacteria</taxon>
        <taxon>Bacillati</taxon>
        <taxon>Actinomycetota</taxon>
        <taxon>Actinomycetes</taxon>
        <taxon>Jiangellales</taxon>
        <taxon>Jiangellaceae</taxon>
        <taxon>Phytoactinopolyspora</taxon>
    </lineage>
</organism>
<dbReference type="Proteomes" id="UP000460435">
    <property type="component" value="Unassembled WGS sequence"/>
</dbReference>
<gene>
    <name evidence="2" type="ORF">F7O44_07890</name>
</gene>
<keyword evidence="3" id="KW-1185">Reference proteome</keyword>
<reference evidence="2 3" key="1">
    <citation type="submission" date="2019-11" db="EMBL/GenBank/DDBJ databases">
        <authorList>
            <person name="Li X.-J."/>
            <person name="Feng X.-M."/>
        </authorList>
    </citation>
    <scope>NUCLEOTIDE SEQUENCE [LARGE SCALE GENOMIC DNA]</scope>
    <source>
        <strain evidence="2 3">XMNu-373</strain>
    </source>
</reference>
<evidence type="ECO:0000313" key="3">
    <source>
        <dbReference type="Proteomes" id="UP000460435"/>
    </source>
</evidence>
<proteinExistence type="predicted"/>
<comment type="caution">
    <text evidence="2">The sequence shown here is derived from an EMBL/GenBank/DDBJ whole genome shotgun (WGS) entry which is preliminary data.</text>
</comment>